<accession>A0A507SQV0</accession>
<organism evidence="1 2">
    <name type="scientific">Mycoplasmopsis mucosicanis</name>
    <dbReference type="NCBI Taxonomy" id="458208"/>
    <lineage>
        <taxon>Bacteria</taxon>
        <taxon>Bacillati</taxon>
        <taxon>Mycoplasmatota</taxon>
        <taxon>Mycoplasmoidales</taxon>
        <taxon>Metamycoplasmataceae</taxon>
        <taxon>Mycoplasmopsis</taxon>
    </lineage>
</organism>
<protein>
    <submittedName>
        <fullName evidence="1">Uncharacterized protein</fullName>
    </submittedName>
</protein>
<evidence type="ECO:0000313" key="1">
    <source>
        <dbReference type="EMBL" id="TQC51533.1"/>
    </source>
</evidence>
<sequence length="71" mass="7890">MSLFFEDEKEESAPAVVGQISVSNELLDFTIKKPAKKCESKCDDKKDPNCGLTPREKAIQERKAAEAKKSC</sequence>
<comment type="caution">
    <text evidence="1">The sequence shown here is derived from an EMBL/GenBank/DDBJ whole genome shotgun (WGS) entry which is preliminary data.</text>
</comment>
<dbReference type="RefSeq" id="WP_141483917.1">
    <property type="nucleotide sequence ID" value="NZ_SMDN01000006.1"/>
</dbReference>
<dbReference type="AlphaFoldDB" id="A0A507SQV0"/>
<proteinExistence type="predicted"/>
<gene>
    <name evidence="1" type="ORF">E1I18_01935</name>
</gene>
<dbReference type="EMBL" id="SMDN01000006">
    <property type="protein sequence ID" value="TQC51533.1"/>
    <property type="molecule type" value="Genomic_DNA"/>
</dbReference>
<keyword evidence="2" id="KW-1185">Reference proteome</keyword>
<evidence type="ECO:0000313" key="2">
    <source>
        <dbReference type="Proteomes" id="UP000320801"/>
    </source>
</evidence>
<reference evidence="1 2" key="1">
    <citation type="submission" date="2019-03" db="EMBL/GenBank/DDBJ databases">
        <title>Characterization of a novel Mycoplasma cynos real-time PCR assay.</title>
        <authorList>
            <person name="Tallmadge R.L."/>
            <person name="Mitchell P.K."/>
            <person name="Goodman L."/>
        </authorList>
    </citation>
    <scope>NUCLEOTIDE SEQUENCE [LARGE SCALE GENOMIC DNA]</scope>
    <source>
        <strain evidence="1 2">1642</strain>
    </source>
</reference>
<dbReference type="OrthoDB" id="399352at2"/>
<name>A0A507SQV0_9BACT</name>
<dbReference type="Proteomes" id="UP000320801">
    <property type="component" value="Unassembled WGS sequence"/>
</dbReference>